<dbReference type="Proteomes" id="UP000295506">
    <property type="component" value="Unassembled WGS sequence"/>
</dbReference>
<evidence type="ECO:0000313" key="2">
    <source>
        <dbReference type="EMBL" id="TDT90767.1"/>
    </source>
</evidence>
<feature type="compositionally biased region" description="Polar residues" evidence="1">
    <location>
        <begin position="344"/>
        <end position="357"/>
    </location>
</feature>
<comment type="caution">
    <text evidence="2">The sequence shown here is derived from an EMBL/GenBank/DDBJ whole genome shotgun (WGS) entry which is preliminary data.</text>
</comment>
<reference evidence="2 3" key="1">
    <citation type="submission" date="2019-03" db="EMBL/GenBank/DDBJ databases">
        <title>Genomic Encyclopedia of Type Strains, Phase IV (KMG-IV): sequencing the most valuable type-strain genomes for metagenomic binning, comparative biology and taxonomic classification.</title>
        <authorList>
            <person name="Goeker M."/>
        </authorList>
    </citation>
    <scope>NUCLEOTIDE SEQUENCE [LARGE SCALE GENOMIC DNA]</scope>
    <source>
        <strain evidence="2 3">DSM 101483</strain>
    </source>
</reference>
<organism evidence="2 3">
    <name type="scientific">Pseudodesulfovibrio indicus</name>
    <dbReference type="NCBI Taxonomy" id="1716143"/>
    <lineage>
        <taxon>Bacteria</taxon>
        <taxon>Pseudomonadati</taxon>
        <taxon>Thermodesulfobacteriota</taxon>
        <taxon>Desulfovibrionia</taxon>
        <taxon>Desulfovibrionales</taxon>
        <taxon>Desulfovibrionaceae</taxon>
    </lineage>
</organism>
<dbReference type="AlphaFoldDB" id="A0AA94PX21"/>
<feature type="region of interest" description="Disordered" evidence="1">
    <location>
        <begin position="338"/>
        <end position="357"/>
    </location>
</feature>
<evidence type="ECO:0000256" key="1">
    <source>
        <dbReference type="SAM" id="MobiDB-lite"/>
    </source>
</evidence>
<proteinExistence type="predicted"/>
<name>A0AA94PX21_9BACT</name>
<gene>
    <name evidence="2" type="ORF">EDC59_102197</name>
</gene>
<evidence type="ECO:0000313" key="3">
    <source>
        <dbReference type="Proteomes" id="UP000295506"/>
    </source>
</evidence>
<accession>A0AA94PX21</accession>
<dbReference type="EMBL" id="SOBK01000002">
    <property type="protein sequence ID" value="TDT90767.1"/>
    <property type="molecule type" value="Genomic_DNA"/>
</dbReference>
<protein>
    <submittedName>
        <fullName evidence="2">Uncharacterized protein</fullName>
    </submittedName>
</protein>
<sequence length="357" mass="40954">MSGLVEHHPGVQFQNISRCTRIRATTELIDIFITNRLRLIDFSIERGDVVELRAKKESSDKGQVIDISRGCLAKQAKVFREPLHKLNEFIVKHHLRLFIDEESFIEHFINCPEHKKKPCSPPNPLAVKLHRVFNVTFECGGRFYGTWVQNIPKALRRHIRINGVPVQEIDYESLHPSLLYAATGTRLDFDPYVLPGYGRAYRPLFKLLLLVAINAENDEKAIQATRKSIRDSVKLLSSFRDCLTDKWLYEALHALKNYHLPIAEHIASGAGSRLQRIDSDMAETIMLDLMEQDILAIPIHDSFIVQNIHECELSTAMRESSIRHAGIPIRTELKYPENKPFHSPNMQSSLDISTNYL</sequence>